<evidence type="ECO:0000256" key="3">
    <source>
        <dbReference type="ARBA" id="ARBA00022777"/>
    </source>
</evidence>
<keyword evidence="4 5" id="KW-0067">ATP-binding</keyword>
<comment type="caution">
    <text evidence="9">The sequence shown here is derived from an EMBL/GenBank/DDBJ whole genome shotgun (WGS) entry which is preliminary data.</text>
</comment>
<feature type="compositionally biased region" description="Polar residues" evidence="6">
    <location>
        <begin position="39"/>
        <end position="70"/>
    </location>
</feature>
<evidence type="ECO:0000256" key="5">
    <source>
        <dbReference type="PROSITE-ProRule" id="PRU10141"/>
    </source>
</evidence>
<keyword evidence="7" id="KW-1133">Transmembrane helix</keyword>
<keyword evidence="2 5" id="KW-0547">Nucleotide-binding</keyword>
<keyword evidence="7" id="KW-0812">Transmembrane</keyword>
<keyword evidence="1" id="KW-0808">Transferase</keyword>
<dbReference type="InterPro" id="IPR000719">
    <property type="entry name" value="Prot_kinase_dom"/>
</dbReference>
<evidence type="ECO:0000256" key="2">
    <source>
        <dbReference type="ARBA" id="ARBA00022741"/>
    </source>
</evidence>
<dbReference type="Pfam" id="PF00069">
    <property type="entry name" value="Pkinase"/>
    <property type="match status" value="1"/>
</dbReference>
<evidence type="ECO:0000256" key="4">
    <source>
        <dbReference type="ARBA" id="ARBA00022840"/>
    </source>
</evidence>
<evidence type="ECO:0000256" key="1">
    <source>
        <dbReference type="ARBA" id="ARBA00022679"/>
    </source>
</evidence>
<dbReference type="Gene3D" id="3.30.200.20">
    <property type="entry name" value="Phosphorylase Kinase, domain 1"/>
    <property type="match status" value="1"/>
</dbReference>
<dbReference type="PANTHER" id="PTHR23257:SF906">
    <property type="entry name" value="(RICE GENOME ANNOTATION PROJECT) MAP3K DELTA-1 PROTEIN KINASE"/>
    <property type="match status" value="1"/>
</dbReference>
<dbReference type="InterPro" id="IPR017441">
    <property type="entry name" value="Protein_kinase_ATP_BS"/>
</dbReference>
<feature type="region of interest" description="Disordered" evidence="6">
    <location>
        <begin position="33"/>
        <end position="70"/>
    </location>
</feature>
<dbReference type="EMBL" id="JAYDYQ010001087">
    <property type="protein sequence ID" value="KAK4491000.1"/>
    <property type="molecule type" value="Genomic_DNA"/>
</dbReference>
<evidence type="ECO:0000313" key="10">
    <source>
        <dbReference type="Proteomes" id="UP001291926"/>
    </source>
</evidence>
<dbReference type="SMART" id="SM00220">
    <property type="entry name" value="S_TKc"/>
    <property type="match status" value="1"/>
</dbReference>
<evidence type="ECO:0000259" key="8">
    <source>
        <dbReference type="PROSITE" id="PS50011"/>
    </source>
</evidence>
<organism evidence="9 10">
    <name type="scientific">Penstemon davidsonii</name>
    <dbReference type="NCBI Taxonomy" id="160366"/>
    <lineage>
        <taxon>Eukaryota</taxon>
        <taxon>Viridiplantae</taxon>
        <taxon>Streptophyta</taxon>
        <taxon>Embryophyta</taxon>
        <taxon>Tracheophyta</taxon>
        <taxon>Spermatophyta</taxon>
        <taxon>Magnoliopsida</taxon>
        <taxon>eudicotyledons</taxon>
        <taxon>Gunneridae</taxon>
        <taxon>Pentapetalae</taxon>
        <taxon>asterids</taxon>
        <taxon>lamiids</taxon>
        <taxon>Lamiales</taxon>
        <taxon>Plantaginaceae</taxon>
        <taxon>Cheloneae</taxon>
        <taxon>Penstemon</taxon>
    </lineage>
</organism>
<protein>
    <recommendedName>
        <fullName evidence="8">Protein kinase domain-containing protein</fullName>
    </recommendedName>
</protein>
<dbReference type="InterPro" id="IPR050167">
    <property type="entry name" value="Ser_Thr_protein_kinase"/>
</dbReference>
<evidence type="ECO:0000256" key="7">
    <source>
        <dbReference type="SAM" id="Phobius"/>
    </source>
</evidence>
<dbReference type="SUPFAM" id="SSF56112">
    <property type="entry name" value="Protein kinase-like (PK-like)"/>
    <property type="match status" value="1"/>
</dbReference>
<evidence type="ECO:0000313" key="9">
    <source>
        <dbReference type="EMBL" id="KAK4491000.1"/>
    </source>
</evidence>
<dbReference type="Gene3D" id="1.10.510.10">
    <property type="entry name" value="Transferase(Phosphotransferase) domain 1"/>
    <property type="match status" value="1"/>
</dbReference>
<dbReference type="Proteomes" id="UP001291926">
    <property type="component" value="Unassembled WGS sequence"/>
</dbReference>
<sequence>MGAPGSLIPAEVPSGHNQNYGLDARSIASFSGIDKSSSRSDQGTQIRSSSSTVDGTTKTRGSNSEPSSITVEPIRTGRRISDNIETEQLVHNIGASRRPEFARELPVILSDKCASGLEDLLLDMSSCDLKEDKVLERNRLCMRERVVDQCHPDIYLSINEQSLVTFSGLQLNNISCTSGKRYSAEGLGATQVKLESVGYKSSLNTSREHNVLIDDRNEEVIPNDDTAVGRELVNFFGNKEAMEIACNDQFNTNKIHNVQIDPVLNGVAEILWEDLQIGERIGIGSYGEVYRAEWNGTEVAVKKLMKQDISGDALEQFKCELLITPSYCRGSLYRLLHRPNIQIDEKKRIKMALDVVLAKGMNYLHTSNPTIVHRDLKTPNLLVDKNWVVKVSSIFCHFTIALPLFLLLISKIFVFMYNMQVCDFGMSRLQHHTFLSSKSTAGTAEWMAPEVLRNEPSNEKSDVYSFGVILWELATLRVPWTEMNSMQVVGAVGFQGRHLDIPPTVDEKVAEIISDCWIRNPQSRPSFAEIITRLKGLQHLSVQRVENQIV</sequence>
<name>A0ABR0DP60_9LAMI</name>
<proteinExistence type="predicted"/>
<accession>A0ABR0DP60</accession>
<evidence type="ECO:0000256" key="6">
    <source>
        <dbReference type="SAM" id="MobiDB-lite"/>
    </source>
</evidence>
<keyword evidence="7" id="KW-0472">Membrane</keyword>
<feature type="transmembrane region" description="Helical" evidence="7">
    <location>
        <begin position="387"/>
        <end position="409"/>
    </location>
</feature>
<feature type="binding site" evidence="5">
    <location>
        <position position="303"/>
    </location>
    <ligand>
        <name>ATP</name>
        <dbReference type="ChEBI" id="CHEBI:30616"/>
    </ligand>
</feature>
<gene>
    <name evidence="9" type="ORF">RD792_001721</name>
</gene>
<dbReference type="InterPro" id="IPR008271">
    <property type="entry name" value="Ser/Thr_kinase_AS"/>
</dbReference>
<dbReference type="PANTHER" id="PTHR23257">
    <property type="entry name" value="SERINE-THREONINE PROTEIN KINASE"/>
    <property type="match status" value="1"/>
</dbReference>
<reference evidence="9 10" key="1">
    <citation type="journal article" date="2023" name="bioRxiv">
        <title>Genome report: Whole genome sequence and annotation of Penstemon davidsonii.</title>
        <authorList>
            <person name="Ostevik K.L."/>
            <person name="Alabady M."/>
            <person name="Zhang M."/>
            <person name="Rausher M.D."/>
        </authorList>
    </citation>
    <scope>NUCLEOTIDE SEQUENCE [LARGE SCALE GENOMIC DNA]</scope>
    <source>
        <strain evidence="9">DNT005</strain>
        <tissue evidence="9">Whole leaf</tissue>
    </source>
</reference>
<keyword evidence="3" id="KW-0418">Kinase</keyword>
<feature type="domain" description="Protein kinase" evidence="8">
    <location>
        <begin position="275"/>
        <end position="542"/>
    </location>
</feature>
<keyword evidence="10" id="KW-1185">Reference proteome</keyword>
<dbReference type="PROSITE" id="PS00108">
    <property type="entry name" value="PROTEIN_KINASE_ST"/>
    <property type="match status" value="1"/>
</dbReference>
<dbReference type="PROSITE" id="PS00107">
    <property type="entry name" value="PROTEIN_KINASE_ATP"/>
    <property type="match status" value="1"/>
</dbReference>
<dbReference type="InterPro" id="IPR011009">
    <property type="entry name" value="Kinase-like_dom_sf"/>
</dbReference>
<dbReference type="PROSITE" id="PS50011">
    <property type="entry name" value="PROTEIN_KINASE_DOM"/>
    <property type="match status" value="1"/>
</dbReference>
<dbReference type="CDD" id="cd13999">
    <property type="entry name" value="STKc_MAP3K-like"/>
    <property type="match status" value="1"/>
</dbReference>